<dbReference type="PANTHER" id="PTHR43317">
    <property type="entry name" value="THERMOSPERMINE SYNTHASE ACAULIS5"/>
    <property type="match status" value="1"/>
</dbReference>
<reference evidence="3 4" key="1">
    <citation type="submission" date="2018-12" db="EMBL/GenBank/DDBJ databases">
        <authorList>
            <person name="Feng G."/>
            <person name="Zhu H."/>
        </authorList>
    </citation>
    <scope>NUCLEOTIDE SEQUENCE [LARGE SCALE GENOMIC DNA]</scope>
    <source>
        <strain evidence="3 4">LMG 26000</strain>
    </source>
</reference>
<sequence>MNKLLELLRHGLSYVVPLTRRLPSEHSGWLEVTLHRGHKELNTAEANYSYGSLERVLRYGLLFAPIGAQEPALVLGLGGGSVIKLLRQERGLTAPITALELDAAVIEVAATEFGVRPDAQLRIICADALAWVAQAPAAAFGLVVVDLFLGLELPAGLHEAGFWRHLHRVLRPGGYVVFNLLMTTELWPDGQELPEFLAGLGFEVKDLEVETYNRLLVLRKPSV</sequence>
<dbReference type="OrthoDB" id="650847at2"/>
<name>A0A428KI36_9BACT</name>
<evidence type="ECO:0000256" key="1">
    <source>
        <dbReference type="ARBA" id="ARBA00023115"/>
    </source>
</evidence>
<dbReference type="Gene3D" id="3.40.50.150">
    <property type="entry name" value="Vaccinia Virus protein VP39"/>
    <property type="match status" value="1"/>
</dbReference>
<feature type="domain" description="Methyltransferase type 11" evidence="2">
    <location>
        <begin position="74"/>
        <end position="178"/>
    </location>
</feature>
<dbReference type="Proteomes" id="UP000270291">
    <property type="component" value="Unassembled WGS sequence"/>
</dbReference>
<dbReference type="GO" id="GO:0006596">
    <property type="term" value="P:polyamine biosynthetic process"/>
    <property type="evidence" value="ECO:0007669"/>
    <property type="project" value="UniProtKB-KW"/>
</dbReference>
<dbReference type="InterPro" id="IPR013216">
    <property type="entry name" value="Methyltransf_11"/>
</dbReference>
<dbReference type="Pfam" id="PF08241">
    <property type="entry name" value="Methyltransf_11"/>
    <property type="match status" value="1"/>
</dbReference>
<keyword evidence="3" id="KW-0489">Methyltransferase</keyword>
<organism evidence="3 4">
    <name type="scientific">Hymenobacter perfusus</name>
    <dbReference type="NCBI Taxonomy" id="1236770"/>
    <lineage>
        <taxon>Bacteria</taxon>
        <taxon>Pseudomonadati</taxon>
        <taxon>Bacteroidota</taxon>
        <taxon>Cytophagia</taxon>
        <taxon>Cytophagales</taxon>
        <taxon>Hymenobacteraceae</taxon>
        <taxon>Hymenobacter</taxon>
    </lineage>
</organism>
<accession>A0A428KI36</accession>
<evidence type="ECO:0000313" key="3">
    <source>
        <dbReference type="EMBL" id="RSK46133.1"/>
    </source>
</evidence>
<dbReference type="AlphaFoldDB" id="A0A428KI36"/>
<dbReference type="PANTHER" id="PTHR43317:SF1">
    <property type="entry name" value="THERMOSPERMINE SYNTHASE ACAULIS5"/>
    <property type="match status" value="1"/>
</dbReference>
<dbReference type="RefSeq" id="WP_125435499.1">
    <property type="nucleotide sequence ID" value="NZ_RWIU01000001.1"/>
</dbReference>
<gene>
    <name evidence="3" type="ORF">EI293_02890</name>
</gene>
<dbReference type="EMBL" id="RWIU01000001">
    <property type="protein sequence ID" value="RSK46133.1"/>
    <property type="molecule type" value="Genomic_DNA"/>
</dbReference>
<dbReference type="GO" id="GO:0008757">
    <property type="term" value="F:S-adenosylmethionine-dependent methyltransferase activity"/>
    <property type="evidence" value="ECO:0007669"/>
    <property type="project" value="InterPro"/>
</dbReference>
<dbReference type="SUPFAM" id="SSF53335">
    <property type="entry name" value="S-adenosyl-L-methionine-dependent methyltransferases"/>
    <property type="match status" value="1"/>
</dbReference>
<dbReference type="InterPro" id="IPR029063">
    <property type="entry name" value="SAM-dependent_MTases_sf"/>
</dbReference>
<dbReference type="GO" id="GO:0032259">
    <property type="term" value="P:methylation"/>
    <property type="evidence" value="ECO:0007669"/>
    <property type="project" value="UniProtKB-KW"/>
</dbReference>
<keyword evidence="1" id="KW-0620">Polyamine biosynthesis</keyword>
<protein>
    <submittedName>
        <fullName evidence="3">Methyltransferase domain-containing protein</fullName>
    </submittedName>
</protein>
<keyword evidence="3" id="KW-0808">Transferase</keyword>
<evidence type="ECO:0000259" key="2">
    <source>
        <dbReference type="Pfam" id="PF08241"/>
    </source>
</evidence>
<proteinExistence type="predicted"/>
<comment type="caution">
    <text evidence="3">The sequence shown here is derived from an EMBL/GenBank/DDBJ whole genome shotgun (WGS) entry which is preliminary data.</text>
</comment>
<keyword evidence="4" id="KW-1185">Reference proteome</keyword>
<evidence type="ECO:0000313" key="4">
    <source>
        <dbReference type="Proteomes" id="UP000270291"/>
    </source>
</evidence>